<dbReference type="Proteomes" id="UP001059934">
    <property type="component" value="Chromosome"/>
</dbReference>
<protein>
    <submittedName>
        <fullName evidence="2">Poly(ADP-ribose) glycohydrolase</fullName>
    </submittedName>
</protein>
<evidence type="ECO:0000259" key="1">
    <source>
        <dbReference type="Pfam" id="PF05028"/>
    </source>
</evidence>
<organism evidence="2 3">
    <name type="scientific">SAR92 clade bacterium H455</name>
    <dbReference type="NCBI Taxonomy" id="2974818"/>
    <lineage>
        <taxon>Bacteria</taxon>
        <taxon>Pseudomonadati</taxon>
        <taxon>Pseudomonadota</taxon>
        <taxon>Gammaproteobacteria</taxon>
        <taxon>Cellvibrionales</taxon>
        <taxon>Porticoccaceae</taxon>
        <taxon>SAR92 clade</taxon>
    </lineage>
</organism>
<name>A0ABY5TNJ2_9GAMM</name>
<evidence type="ECO:0000313" key="3">
    <source>
        <dbReference type="Proteomes" id="UP001059934"/>
    </source>
</evidence>
<dbReference type="InterPro" id="IPR046372">
    <property type="entry name" value="PARG_cat_C"/>
</dbReference>
<dbReference type="Pfam" id="PF05028">
    <property type="entry name" value="PARG_cat_C"/>
    <property type="match status" value="1"/>
</dbReference>
<proteinExistence type="predicted"/>
<keyword evidence="3" id="KW-1185">Reference proteome</keyword>
<dbReference type="EMBL" id="CP103416">
    <property type="protein sequence ID" value="UVW35394.1"/>
    <property type="molecule type" value="Genomic_DNA"/>
</dbReference>
<reference evidence="2" key="1">
    <citation type="submission" date="2022-08" db="EMBL/GenBank/DDBJ databases">
        <title>Catabolic pathway analysis in culturable SAR92 clade bacteria reveals their overlooked roles in DMSP degradation in coastal seas.</title>
        <authorList>
            <person name="He X."/>
            <person name="Zhang X."/>
            <person name="Zhang Y."/>
        </authorList>
    </citation>
    <scope>NUCLEOTIDE SEQUENCE</scope>
    <source>
        <strain evidence="2">H455</strain>
    </source>
</reference>
<gene>
    <name evidence="2" type="ORF">NYF23_02005</name>
</gene>
<sequence length="327" mass="36694">MDVSMLLATHQFDANELYAQYPLVITDFNKSIVFKLSLNEHYTESPVIGYTRWAQMGLPEEVYKTDVKLVKHSGYFSYPSSSDQCVEWHLNFAHEDVFSFYGGPLFAQDEMQAAEHPILGCLREAILDMGIDRTTVQNGQATPILITGLERRCEVATDRNAELDRPYGLYGNEFQFASEEAIRTATTVLSPPTLTNIIAMESPQPDFGLYTRDQIRFILASAITGFSAAVKLSKEINEDIEVSIHTGYWGCGAYGGNRELMPILQIIAAYCSEVSVLHFHTGGDDRGFLAALETLEEIMPEWEEISLDELIESILSLRYDWGISDGN</sequence>
<feature type="domain" description="PARG catalytic Macro" evidence="1">
    <location>
        <begin position="169"/>
        <end position="284"/>
    </location>
</feature>
<evidence type="ECO:0000313" key="2">
    <source>
        <dbReference type="EMBL" id="UVW35394.1"/>
    </source>
</evidence>
<accession>A0ABY5TNJ2</accession>